<evidence type="ECO:0000259" key="4">
    <source>
        <dbReference type="PROSITE" id="PS50924"/>
    </source>
</evidence>
<feature type="transmembrane region" description="Helical" evidence="1">
    <location>
        <begin position="113"/>
        <end position="134"/>
    </location>
</feature>
<comment type="caution">
    <text evidence="5">The sequence shown here is derived from an EMBL/GenBank/DDBJ whole genome shotgun (WGS) entry which is preliminary data.</text>
</comment>
<feature type="domain" description="EAL" evidence="2">
    <location>
        <begin position="420"/>
        <end position="676"/>
    </location>
</feature>
<proteinExistence type="predicted"/>
<evidence type="ECO:0000259" key="2">
    <source>
        <dbReference type="PROSITE" id="PS50883"/>
    </source>
</evidence>
<dbReference type="SMART" id="SM00052">
    <property type="entry name" value="EAL"/>
    <property type="match status" value="1"/>
</dbReference>
<dbReference type="InterPro" id="IPR043128">
    <property type="entry name" value="Rev_trsase/Diguanyl_cyclase"/>
</dbReference>
<feature type="transmembrane region" description="Helical" evidence="1">
    <location>
        <begin position="15"/>
        <end position="35"/>
    </location>
</feature>
<dbReference type="InterPro" id="IPR005330">
    <property type="entry name" value="MHYT_dom"/>
</dbReference>
<evidence type="ECO:0000256" key="1">
    <source>
        <dbReference type="PROSITE-ProRule" id="PRU00244"/>
    </source>
</evidence>
<dbReference type="PANTHER" id="PTHR33121:SF71">
    <property type="entry name" value="OXYGEN SENSOR PROTEIN DOSP"/>
    <property type="match status" value="1"/>
</dbReference>
<reference evidence="5 6" key="1">
    <citation type="submission" date="2023-06" db="EMBL/GenBank/DDBJ databases">
        <title>Aquibacillus rhizosphaerae LR5S19.</title>
        <authorList>
            <person name="Sun J.-Q."/>
        </authorList>
    </citation>
    <scope>NUCLEOTIDE SEQUENCE [LARGE SCALE GENOMIC DNA]</scope>
    <source>
        <strain evidence="5 6">LR5S19</strain>
    </source>
</reference>
<protein>
    <submittedName>
        <fullName evidence="5">EAL domain-containing protein</fullName>
    </submittedName>
</protein>
<dbReference type="PROSITE" id="PS50887">
    <property type="entry name" value="GGDEF"/>
    <property type="match status" value="1"/>
</dbReference>
<feature type="transmembrane region" description="Helical" evidence="1">
    <location>
        <begin position="184"/>
        <end position="207"/>
    </location>
</feature>
<dbReference type="InterPro" id="IPR050706">
    <property type="entry name" value="Cyclic-di-GMP_PDE-like"/>
</dbReference>
<dbReference type="RefSeq" id="WP_285931604.1">
    <property type="nucleotide sequence ID" value="NZ_JASTZU010000030.1"/>
</dbReference>
<dbReference type="InterPro" id="IPR001633">
    <property type="entry name" value="EAL_dom"/>
</dbReference>
<sequence length="680" mass="76372">MFNIPENMHQLDGDYSIPVVILSVVIACCASYASISMNQRIQQNSFFKKSFWLLLASLAMGLGIWSMHFIGMSAFMLPIPMEYDLLLTIISVFPAIAASYLAFFIANRGNHTNFPYAIAGLFMGIGISSMHYIGMTAMKMEASYSYKPLLFFASIIIAILASNAALFIFSALQKYMGNLLIKAVTSLVMGLAITSMHYTGMAAVVFYVEEPIHTSMDHLHGMDMSLLITFVTLGISILLIISGLTSLLDRYVDYRLTYYDSLTLLQNQRQFEKDMDKKTLSGSLAILHIHNMEKWISGEGYSFGDELIKVVGETIQRLKPNSSVVYRIEGNRFAILVNEDHSYEEMKLSLERILSVFKMPFTIGNASINIESVCSVSTSQDNQDIKQSFANCMAVLRHQSVTYKHEVIEYDASVHTYSLERQLVNDVQQAMEKNELFLVYQPKVCTKTMQVTGLEALLRWNHPQHGLISPGVFIPVFESNGKIFEVTDWVIEAVCKQISKWVLDDTPFVQVAINIPGAYITSLKLQDAIERNLNKYKLAPNLIELEITETSVINDIENAINAVHKFSSFGIPVALDDFGTGLSSLSYLRRIPISTIKIDKTFVDYVPESKKDSDVLNAIITLCSSLHLNIVIEGIETTEQFSYIKSDVAADPAVQGYFFSKPLTVTEITDWLRERTHITT</sequence>
<evidence type="ECO:0000313" key="5">
    <source>
        <dbReference type="EMBL" id="MDL4840532.1"/>
    </source>
</evidence>
<dbReference type="Pfam" id="PF00563">
    <property type="entry name" value="EAL"/>
    <property type="match status" value="1"/>
</dbReference>
<keyword evidence="1" id="KW-0812">Transmembrane</keyword>
<dbReference type="Proteomes" id="UP001235343">
    <property type="component" value="Unassembled WGS sequence"/>
</dbReference>
<dbReference type="SUPFAM" id="SSF141868">
    <property type="entry name" value="EAL domain-like"/>
    <property type="match status" value="1"/>
</dbReference>
<name>A0ABT7L5Q6_9BACI</name>
<dbReference type="CDD" id="cd01948">
    <property type="entry name" value="EAL"/>
    <property type="match status" value="1"/>
</dbReference>
<dbReference type="EMBL" id="JASTZU010000030">
    <property type="protein sequence ID" value="MDL4840532.1"/>
    <property type="molecule type" value="Genomic_DNA"/>
</dbReference>
<dbReference type="InterPro" id="IPR000160">
    <property type="entry name" value="GGDEF_dom"/>
</dbReference>
<feature type="transmembrane region" description="Helical" evidence="1">
    <location>
        <begin position="227"/>
        <end position="248"/>
    </location>
</feature>
<dbReference type="PROSITE" id="PS50883">
    <property type="entry name" value="EAL"/>
    <property type="match status" value="1"/>
</dbReference>
<accession>A0ABT7L5Q6</accession>
<keyword evidence="6" id="KW-1185">Reference proteome</keyword>
<dbReference type="Pfam" id="PF00990">
    <property type="entry name" value="GGDEF"/>
    <property type="match status" value="1"/>
</dbReference>
<dbReference type="PANTHER" id="PTHR33121">
    <property type="entry name" value="CYCLIC DI-GMP PHOSPHODIESTERASE PDEF"/>
    <property type="match status" value="1"/>
</dbReference>
<organism evidence="5 6">
    <name type="scientific">Aquibacillus rhizosphaerae</name>
    <dbReference type="NCBI Taxonomy" id="3051431"/>
    <lineage>
        <taxon>Bacteria</taxon>
        <taxon>Bacillati</taxon>
        <taxon>Bacillota</taxon>
        <taxon>Bacilli</taxon>
        <taxon>Bacillales</taxon>
        <taxon>Bacillaceae</taxon>
        <taxon>Aquibacillus</taxon>
    </lineage>
</organism>
<keyword evidence="1" id="KW-1133">Transmembrane helix</keyword>
<evidence type="ECO:0000259" key="3">
    <source>
        <dbReference type="PROSITE" id="PS50887"/>
    </source>
</evidence>
<feature type="domain" description="GGDEF" evidence="3">
    <location>
        <begin position="280"/>
        <end position="412"/>
    </location>
</feature>
<dbReference type="InterPro" id="IPR035919">
    <property type="entry name" value="EAL_sf"/>
</dbReference>
<feature type="transmembrane region" description="Helical" evidence="1">
    <location>
        <begin position="51"/>
        <end position="79"/>
    </location>
</feature>
<evidence type="ECO:0000313" key="6">
    <source>
        <dbReference type="Proteomes" id="UP001235343"/>
    </source>
</evidence>
<dbReference type="Pfam" id="PF03707">
    <property type="entry name" value="MHYT"/>
    <property type="match status" value="3"/>
</dbReference>
<feature type="transmembrane region" description="Helical" evidence="1">
    <location>
        <begin position="149"/>
        <end position="172"/>
    </location>
</feature>
<dbReference type="Gene3D" id="3.20.20.450">
    <property type="entry name" value="EAL domain"/>
    <property type="match status" value="1"/>
</dbReference>
<keyword evidence="1" id="KW-0472">Membrane</keyword>
<dbReference type="PROSITE" id="PS50924">
    <property type="entry name" value="MHYT"/>
    <property type="match status" value="1"/>
</dbReference>
<dbReference type="SMART" id="SM00267">
    <property type="entry name" value="GGDEF"/>
    <property type="match status" value="1"/>
</dbReference>
<feature type="domain" description="MHYT" evidence="4">
    <location>
        <begin position="15"/>
        <end position="207"/>
    </location>
</feature>
<gene>
    <name evidence="5" type="ORF">QQS35_08750</name>
</gene>
<feature type="transmembrane region" description="Helical" evidence="1">
    <location>
        <begin position="85"/>
        <end position="106"/>
    </location>
</feature>
<dbReference type="SUPFAM" id="SSF55073">
    <property type="entry name" value="Nucleotide cyclase"/>
    <property type="match status" value="1"/>
</dbReference>
<dbReference type="Gene3D" id="3.30.70.270">
    <property type="match status" value="1"/>
</dbReference>
<dbReference type="InterPro" id="IPR029787">
    <property type="entry name" value="Nucleotide_cyclase"/>
</dbReference>